<dbReference type="InterPro" id="IPR019542">
    <property type="entry name" value="Enhancer_polycomb-like_N"/>
</dbReference>
<feature type="domain" description="PHD-type" evidence="14">
    <location>
        <begin position="311"/>
        <end position="431"/>
    </location>
</feature>
<feature type="transmembrane region" description="Helical" evidence="10">
    <location>
        <begin position="776"/>
        <end position="796"/>
    </location>
</feature>
<keyword evidence="2" id="KW-0479">Metal-binding</keyword>
<keyword evidence="6 8" id="KW-0103">Bromodomain</keyword>
<dbReference type="InterPro" id="IPR034732">
    <property type="entry name" value="EPHD"/>
</dbReference>
<dbReference type="PROSITE" id="PS00028">
    <property type="entry name" value="ZINC_FINGER_C2H2_1"/>
    <property type="match status" value="1"/>
</dbReference>
<comment type="subcellular location">
    <subcellularLocation>
        <location evidence="1">Nucleus</location>
    </subcellularLocation>
</comment>
<dbReference type="GO" id="GO:0006357">
    <property type="term" value="P:regulation of transcription by RNA polymerase II"/>
    <property type="evidence" value="ECO:0007669"/>
    <property type="project" value="TreeGrafter"/>
</dbReference>
<evidence type="ECO:0000256" key="9">
    <source>
        <dbReference type="PROSITE-ProRule" id="PRU00042"/>
    </source>
</evidence>
<dbReference type="STRING" id="283909.R7UQ37"/>
<proteinExistence type="predicted"/>
<evidence type="ECO:0000256" key="8">
    <source>
        <dbReference type="PROSITE-ProRule" id="PRU00035"/>
    </source>
</evidence>
<dbReference type="GO" id="GO:0008270">
    <property type="term" value="F:zinc ion binding"/>
    <property type="evidence" value="ECO:0007669"/>
    <property type="project" value="UniProtKB-KW"/>
</dbReference>
<dbReference type="FunFam" id="3.30.40.10:FF:000007">
    <property type="entry name" value="Bromodomain containing 1, isoform CRA_b"/>
    <property type="match status" value="1"/>
</dbReference>
<evidence type="ECO:0000256" key="2">
    <source>
        <dbReference type="ARBA" id="ARBA00022723"/>
    </source>
</evidence>
<evidence type="ECO:0000256" key="4">
    <source>
        <dbReference type="ARBA" id="ARBA00022771"/>
    </source>
</evidence>
<evidence type="ECO:0000256" key="6">
    <source>
        <dbReference type="ARBA" id="ARBA00023117"/>
    </source>
</evidence>
<evidence type="ECO:0000313" key="17">
    <source>
        <dbReference type="Proteomes" id="UP000014760"/>
    </source>
</evidence>
<feature type="domain" description="Bromo" evidence="11">
    <location>
        <begin position="617"/>
        <end position="687"/>
    </location>
</feature>
<dbReference type="Pfam" id="PF10513">
    <property type="entry name" value="EPL1"/>
    <property type="match status" value="1"/>
</dbReference>
<keyword evidence="17" id="KW-1185">Reference proteome</keyword>
<evidence type="ECO:0000256" key="3">
    <source>
        <dbReference type="ARBA" id="ARBA00022737"/>
    </source>
</evidence>
<dbReference type="InterPro" id="IPR013087">
    <property type="entry name" value="Znf_C2H2_type"/>
</dbReference>
<dbReference type="Pfam" id="PF00439">
    <property type="entry name" value="Bromodomain"/>
    <property type="match status" value="1"/>
</dbReference>
<evidence type="ECO:0000256" key="10">
    <source>
        <dbReference type="SAM" id="Phobius"/>
    </source>
</evidence>
<evidence type="ECO:0000259" key="12">
    <source>
        <dbReference type="PROSITE" id="PS50016"/>
    </source>
</evidence>
<keyword evidence="10" id="KW-0812">Transmembrane</keyword>
<evidence type="ECO:0000259" key="14">
    <source>
        <dbReference type="PROSITE" id="PS51805"/>
    </source>
</evidence>
<dbReference type="PANTHER" id="PTHR13793:SF107">
    <property type="entry name" value="BROMODOMAIN-CONTAINING PROTEIN HOMOLOG"/>
    <property type="match status" value="1"/>
</dbReference>
<dbReference type="PROSITE" id="PS50014">
    <property type="entry name" value="BROMODOMAIN_2"/>
    <property type="match status" value="1"/>
</dbReference>
<dbReference type="PRINTS" id="PR00503">
    <property type="entry name" value="BROMODOMAIN"/>
</dbReference>
<evidence type="ECO:0000313" key="15">
    <source>
        <dbReference type="EMBL" id="ELU08315.1"/>
    </source>
</evidence>
<gene>
    <name evidence="15" type="ORF">CAPTEDRAFT_106550</name>
</gene>
<dbReference type="PROSITE" id="PS01359">
    <property type="entry name" value="ZF_PHD_1"/>
    <property type="match status" value="1"/>
</dbReference>
<reference evidence="16" key="3">
    <citation type="submission" date="2015-06" db="UniProtKB">
        <authorList>
            <consortium name="EnsemblMetazoa"/>
        </authorList>
    </citation>
    <scope>IDENTIFICATION</scope>
</reference>
<evidence type="ECO:0000259" key="13">
    <source>
        <dbReference type="PROSITE" id="PS50157"/>
    </source>
</evidence>
<dbReference type="AlphaFoldDB" id="R7UQ37"/>
<feature type="domain" description="C2H2-type" evidence="13">
    <location>
        <begin position="21"/>
        <end position="52"/>
    </location>
</feature>
<dbReference type="SMART" id="SM00297">
    <property type="entry name" value="BROMO"/>
    <property type="match status" value="1"/>
</dbReference>
<dbReference type="SMART" id="SM00249">
    <property type="entry name" value="PHD"/>
    <property type="match status" value="2"/>
</dbReference>
<protein>
    <recommendedName>
        <fullName evidence="18">Peregrin</fullName>
    </recommendedName>
</protein>
<dbReference type="InterPro" id="IPR036427">
    <property type="entry name" value="Bromodomain-like_sf"/>
</dbReference>
<evidence type="ECO:0000313" key="16">
    <source>
        <dbReference type="EnsemblMetazoa" id="CapteP106550"/>
    </source>
</evidence>
<evidence type="ECO:0008006" key="18">
    <source>
        <dbReference type="Google" id="ProtNLM"/>
    </source>
</evidence>
<accession>R7UQ37</accession>
<sequence length="806" mass="91923">MGLDFDLQTFCENLKATKPPYECPFPECGKVYKSYSGIQFHISNFDHNNPDGGKAGFCKKKGGKKNGKGTPNHCSSPASLAEMVRSPARPEPLTYAEAQRMVEVELEGQIYRINIHEALDIILQDEIDNCDNIEKEEKPEKDKIAQVNKEKKEMVKLPEASYKVLSSYVKPAKVPPRSSSYYRYIERSLDELDEEVEYDMDEEDFAWLELLNERRKKEKLEAVAQSVFEQLMDRFEKEAHFQSQSSGSDPSPAIDEDAVCSICMDGECQNTNVILFCDMCNLAVHQECYGVPYIPEGQWLCRRCLQSPSRAVKCCLCPNKGGAFKQTSTSRWAHVVCALWIPEVAFANIVFLEPIDNVDRIPAARWKLSCYICKQRGTGACIQCHKTNCYTAFHVTCAQQAGLYMKIEPVQNSPGGGGFNVRKTAFCDVHCPPDGNFQPMMDNGIESDDEKPNTVTPAEVKEKSRIKMRQARKILAEKRNATPIVSIPVIPDDRIAKITSTVAMPKKLQFVNRLQSYWALKRQSRNGVPLLRRLQSSHMSHPDRQSGADSGETNALKAQLKYWQRLRQDLEKARLLVELIRKREKLKREQLKLHQMETELKLQPLLRLLRETLTQLKERDVNDFFSEPVSLDEVPDYVEYIKHPMDLSTMEKKMESHEYVNFDQFSNDFDLIVANCMKYNAKDTVFYRAALKYRDQGGAVIRNARRTAEKIGFDCETGLHAPETPKPAETPAVVVGDRILSSSEREHIPLDEQLNLLLDRLDETQGATPSQHRKPFSVSAFVGLMAYGFLFVCFFLQKGNRVWQRG</sequence>
<dbReference type="InterPro" id="IPR013083">
    <property type="entry name" value="Znf_RING/FYVE/PHD"/>
</dbReference>
<dbReference type="InterPro" id="IPR019786">
    <property type="entry name" value="Zinc_finger_PHD-type_CS"/>
</dbReference>
<keyword evidence="10" id="KW-0472">Membrane</keyword>
<dbReference type="InterPro" id="IPR001965">
    <property type="entry name" value="Znf_PHD"/>
</dbReference>
<dbReference type="GO" id="GO:0005634">
    <property type="term" value="C:nucleus"/>
    <property type="evidence" value="ECO:0007669"/>
    <property type="project" value="UniProtKB-SubCell"/>
</dbReference>
<dbReference type="Gene3D" id="1.20.920.10">
    <property type="entry name" value="Bromodomain-like"/>
    <property type="match status" value="1"/>
</dbReference>
<evidence type="ECO:0000256" key="1">
    <source>
        <dbReference type="ARBA" id="ARBA00004123"/>
    </source>
</evidence>
<dbReference type="Pfam" id="PF13832">
    <property type="entry name" value="zf-HC5HC2H_2"/>
    <property type="match status" value="1"/>
</dbReference>
<dbReference type="FunFam" id="3.30.40.10:FF:000008">
    <property type="entry name" value="Bromodomain containing 1, isoform CRA_a"/>
    <property type="match status" value="1"/>
</dbReference>
<keyword evidence="7" id="KW-0539">Nucleus</keyword>
<keyword evidence="10" id="KW-1133">Transmembrane helix</keyword>
<evidence type="ECO:0000256" key="5">
    <source>
        <dbReference type="ARBA" id="ARBA00022833"/>
    </source>
</evidence>
<dbReference type="PROSITE" id="PS50157">
    <property type="entry name" value="ZINC_FINGER_C2H2_2"/>
    <property type="match status" value="1"/>
</dbReference>
<dbReference type="Pfam" id="PF13831">
    <property type="entry name" value="PHD_2"/>
    <property type="match status" value="1"/>
</dbReference>
<feature type="domain" description="PHD-type" evidence="12">
    <location>
        <begin position="257"/>
        <end position="307"/>
    </location>
</feature>
<dbReference type="SUPFAM" id="SSF57903">
    <property type="entry name" value="FYVE/PHD zinc finger"/>
    <property type="match status" value="1"/>
</dbReference>
<dbReference type="EnsemblMetazoa" id="CapteT106550">
    <property type="protein sequence ID" value="CapteP106550"/>
    <property type="gene ID" value="CapteG106550"/>
</dbReference>
<dbReference type="InterPro" id="IPR050701">
    <property type="entry name" value="Histone_Mod_Regulator"/>
</dbReference>
<evidence type="ECO:0000259" key="11">
    <source>
        <dbReference type="PROSITE" id="PS50014"/>
    </source>
</evidence>
<keyword evidence="4 9" id="KW-0863">Zinc-finger</keyword>
<reference evidence="17" key="1">
    <citation type="submission" date="2012-12" db="EMBL/GenBank/DDBJ databases">
        <authorList>
            <person name="Hellsten U."/>
            <person name="Grimwood J."/>
            <person name="Chapman J.A."/>
            <person name="Shapiro H."/>
            <person name="Aerts A."/>
            <person name="Otillar R.P."/>
            <person name="Terry A.Y."/>
            <person name="Boore J.L."/>
            <person name="Simakov O."/>
            <person name="Marletaz F."/>
            <person name="Cho S.-J."/>
            <person name="Edsinger-Gonzales E."/>
            <person name="Havlak P."/>
            <person name="Kuo D.-H."/>
            <person name="Larsson T."/>
            <person name="Lv J."/>
            <person name="Arendt D."/>
            <person name="Savage R."/>
            <person name="Osoegawa K."/>
            <person name="de Jong P."/>
            <person name="Lindberg D.R."/>
            <person name="Seaver E.C."/>
            <person name="Weisblat D.A."/>
            <person name="Putnam N.H."/>
            <person name="Grigoriev I.V."/>
            <person name="Rokhsar D.S."/>
        </authorList>
    </citation>
    <scope>NUCLEOTIDE SEQUENCE</scope>
    <source>
        <strain evidence="17">I ESC-2004</strain>
    </source>
</reference>
<evidence type="ECO:0000256" key="7">
    <source>
        <dbReference type="ARBA" id="ARBA00023242"/>
    </source>
</evidence>
<dbReference type="SUPFAM" id="SSF47370">
    <property type="entry name" value="Bromodomain"/>
    <property type="match status" value="1"/>
</dbReference>
<dbReference type="EMBL" id="AMQN01006786">
    <property type="status" value="NOT_ANNOTATED_CDS"/>
    <property type="molecule type" value="Genomic_DNA"/>
</dbReference>
<dbReference type="PANTHER" id="PTHR13793">
    <property type="entry name" value="PHD FINGER PROTEINS"/>
    <property type="match status" value="1"/>
</dbReference>
<name>R7UQ37_CAPTE</name>
<dbReference type="PROSITE" id="PS50016">
    <property type="entry name" value="ZF_PHD_2"/>
    <property type="match status" value="1"/>
</dbReference>
<dbReference type="Gene3D" id="3.30.40.10">
    <property type="entry name" value="Zinc/RING finger domain, C3HC4 (zinc finger)"/>
    <property type="match status" value="2"/>
</dbReference>
<dbReference type="FunCoup" id="R7UQ37">
    <property type="interactions" value="523"/>
</dbReference>
<organism evidence="15">
    <name type="scientific">Capitella teleta</name>
    <name type="common">Polychaete worm</name>
    <dbReference type="NCBI Taxonomy" id="283909"/>
    <lineage>
        <taxon>Eukaryota</taxon>
        <taxon>Metazoa</taxon>
        <taxon>Spiralia</taxon>
        <taxon>Lophotrochozoa</taxon>
        <taxon>Annelida</taxon>
        <taxon>Polychaeta</taxon>
        <taxon>Sedentaria</taxon>
        <taxon>Scolecida</taxon>
        <taxon>Capitellidae</taxon>
        <taxon>Capitella</taxon>
    </lineage>
</organism>
<dbReference type="CDD" id="cd15670">
    <property type="entry name" value="ePHD_BRPF"/>
    <property type="match status" value="1"/>
</dbReference>
<dbReference type="Proteomes" id="UP000014760">
    <property type="component" value="Unassembled WGS sequence"/>
</dbReference>
<keyword evidence="3" id="KW-0677">Repeat</keyword>
<dbReference type="CDD" id="cd15572">
    <property type="entry name" value="PHD_BRPF"/>
    <property type="match status" value="1"/>
</dbReference>
<dbReference type="InterPro" id="IPR011011">
    <property type="entry name" value="Znf_FYVE_PHD"/>
</dbReference>
<dbReference type="OrthoDB" id="20839at2759"/>
<dbReference type="InterPro" id="IPR001487">
    <property type="entry name" value="Bromodomain"/>
</dbReference>
<dbReference type="HOGENOM" id="CLU_003589_1_1_1"/>
<dbReference type="OMA" id="THTFVHI"/>
<keyword evidence="5" id="KW-0862">Zinc</keyword>
<dbReference type="InterPro" id="IPR019787">
    <property type="entry name" value="Znf_PHD-finger"/>
</dbReference>
<dbReference type="PROSITE" id="PS51805">
    <property type="entry name" value="EPHD"/>
    <property type="match status" value="1"/>
</dbReference>
<reference evidence="15 17" key="2">
    <citation type="journal article" date="2013" name="Nature">
        <title>Insights into bilaterian evolution from three spiralian genomes.</title>
        <authorList>
            <person name="Simakov O."/>
            <person name="Marletaz F."/>
            <person name="Cho S.J."/>
            <person name="Edsinger-Gonzales E."/>
            <person name="Havlak P."/>
            <person name="Hellsten U."/>
            <person name="Kuo D.H."/>
            <person name="Larsson T."/>
            <person name="Lv J."/>
            <person name="Arendt D."/>
            <person name="Savage R."/>
            <person name="Osoegawa K."/>
            <person name="de Jong P."/>
            <person name="Grimwood J."/>
            <person name="Chapman J.A."/>
            <person name="Shapiro H."/>
            <person name="Aerts A."/>
            <person name="Otillar R.P."/>
            <person name="Terry A.Y."/>
            <person name="Boore J.L."/>
            <person name="Grigoriev I.V."/>
            <person name="Lindberg D.R."/>
            <person name="Seaver E.C."/>
            <person name="Weisblat D.A."/>
            <person name="Putnam N.H."/>
            <person name="Rokhsar D.S."/>
        </authorList>
    </citation>
    <scope>NUCLEOTIDE SEQUENCE</scope>
    <source>
        <strain evidence="15 17">I ESC-2004</strain>
    </source>
</reference>
<dbReference type="EMBL" id="KB299138">
    <property type="protein sequence ID" value="ELU08315.1"/>
    <property type="molecule type" value="Genomic_DNA"/>
</dbReference>